<dbReference type="Proteomes" id="UP000825799">
    <property type="component" value="Chromosome"/>
</dbReference>
<proteinExistence type="predicted"/>
<organism evidence="2 3">
    <name type="scientific">Devosia salina</name>
    <dbReference type="NCBI Taxonomy" id="2860336"/>
    <lineage>
        <taxon>Bacteria</taxon>
        <taxon>Pseudomonadati</taxon>
        <taxon>Pseudomonadota</taxon>
        <taxon>Alphaproteobacteria</taxon>
        <taxon>Hyphomicrobiales</taxon>
        <taxon>Devosiaceae</taxon>
        <taxon>Devosia</taxon>
    </lineage>
</organism>
<evidence type="ECO:0000313" key="3">
    <source>
        <dbReference type="Proteomes" id="UP000825799"/>
    </source>
</evidence>
<dbReference type="RefSeq" id="WP_220306803.1">
    <property type="nucleotide sequence ID" value="NZ_CP080590.1"/>
</dbReference>
<dbReference type="InterPro" id="IPR019291">
    <property type="entry name" value="Host_attachment_protein"/>
</dbReference>
<protein>
    <submittedName>
        <fullName evidence="2">Host attachment protein</fullName>
    </submittedName>
</protein>
<feature type="compositionally biased region" description="Basic and acidic residues" evidence="1">
    <location>
        <begin position="45"/>
        <end position="57"/>
    </location>
</feature>
<sequence length="153" mass="16633">MSRTIIPNKALILVCDGAKALVFENAGDAQALNLKPLVIEVEPHKPTRELGSDRPTRVYDSMDGSRSGTDETDWHEQAEADFLVGVARSLEQLVAERRPPQLTIIAPPRSLGVLRRALGTPSWSAPTVEIGKDLVNHPVAEIENQLAAMRPPG</sequence>
<dbReference type="EMBL" id="CP080590">
    <property type="protein sequence ID" value="QYO78324.1"/>
    <property type="molecule type" value="Genomic_DNA"/>
</dbReference>
<evidence type="ECO:0000313" key="2">
    <source>
        <dbReference type="EMBL" id="QYO78324.1"/>
    </source>
</evidence>
<evidence type="ECO:0000256" key="1">
    <source>
        <dbReference type="SAM" id="MobiDB-lite"/>
    </source>
</evidence>
<reference evidence="2 3" key="1">
    <citation type="submission" date="2021-08" db="EMBL/GenBank/DDBJ databases">
        <title>Devosia salina sp. nov., isolated from the South China Sea sediment.</title>
        <authorList>
            <person name="Zhou Z."/>
        </authorList>
    </citation>
    <scope>NUCLEOTIDE SEQUENCE [LARGE SCALE GENOMIC DNA]</scope>
    <source>
        <strain evidence="2 3">SCS-3</strain>
    </source>
</reference>
<feature type="region of interest" description="Disordered" evidence="1">
    <location>
        <begin position="45"/>
        <end position="74"/>
    </location>
</feature>
<name>A0ABX8WKM9_9HYPH</name>
<accession>A0ABX8WKM9</accession>
<dbReference type="Pfam" id="PF10116">
    <property type="entry name" value="Host_attach"/>
    <property type="match status" value="1"/>
</dbReference>
<gene>
    <name evidence="2" type="ORF">K1X15_07180</name>
</gene>
<keyword evidence="3" id="KW-1185">Reference proteome</keyword>